<dbReference type="OrthoDB" id="668540at2759"/>
<organism evidence="5 6">
    <name type="scientific">Colocasia esculenta</name>
    <name type="common">Wild taro</name>
    <name type="synonym">Arum esculentum</name>
    <dbReference type="NCBI Taxonomy" id="4460"/>
    <lineage>
        <taxon>Eukaryota</taxon>
        <taxon>Viridiplantae</taxon>
        <taxon>Streptophyta</taxon>
        <taxon>Embryophyta</taxon>
        <taxon>Tracheophyta</taxon>
        <taxon>Spermatophyta</taxon>
        <taxon>Magnoliopsida</taxon>
        <taxon>Liliopsida</taxon>
        <taxon>Araceae</taxon>
        <taxon>Aroideae</taxon>
        <taxon>Colocasieae</taxon>
        <taxon>Colocasia</taxon>
    </lineage>
</organism>
<sequence>MVIMLLNAACNVFLQNSVRNYVVQYLLELKVASGTDDVLDQLEGNFGYLSVQKYSSNVVEKCLECAREPRRIRIISELINSPLLLQILQDPYGNYVIQSAIKLCKGSLHAAFMKIIRPHIPVLRSNPYGRKVLSSFSTKK</sequence>
<dbReference type="InterPro" id="IPR001313">
    <property type="entry name" value="Pumilio_RNA-bd_rpt"/>
</dbReference>
<feature type="repeat" description="Pumilio" evidence="3">
    <location>
        <begin position="41"/>
        <end position="76"/>
    </location>
</feature>
<gene>
    <name evidence="5" type="ORF">Taro_045116</name>
</gene>
<dbReference type="AlphaFoldDB" id="A0A843WNL9"/>
<dbReference type="SUPFAM" id="SSF48371">
    <property type="entry name" value="ARM repeat"/>
    <property type="match status" value="1"/>
</dbReference>
<dbReference type="Pfam" id="PF00806">
    <property type="entry name" value="PUF"/>
    <property type="match status" value="2"/>
</dbReference>
<comment type="caution">
    <text evidence="5">The sequence shown here is derived from an EMBL/GenBank/DDBJ whole genome shotgun (WGS) entry which is preliminary data.</text>
</comment>
<dbReference type="EMBL" id="NMUH01005230">
    <property type="protein sequence ID" value="MQM12202.1"/>
    <property type="molecule type" value="Genomic_DNA"/>
</dbReference>
<accession>A0A843WNL9</accession>
<dbReference type="GO" id="GO:0003729">
    <property type="term" value="F:mRNA binding"/>
    <property type="evidence" value="ECO:0007669"/>
    <property type="project" value="TreeGrafter"/>
</dbReference>
<dbReference type="PROSITE" id="PS50302">
    <property type="entry name" value="PUM"/>
    <property type="match status" value="2"/>
</dbReference>
<evidence type="ECO:0000256" key="1">
    <source>
        <dbReference type="ARBA" id="ARBA00022737"/>
    </source>
</evidence>
<feature type="domain" description="PUM-HD" evidence="4">
    <location>
        <begin position="1"/>
        <end position="140"/>
    </location>
</feature>
<evidence type="ECO:0000256" key="3">
    <source>
        <dbReference type="PROSITE-ProRule" id="PRU00317"/>
    </source>
</evidence>
<dbReference type="PANTHER" id="PTHR12537:SF147">
    <property type="entry name" value="PUMILIO HOMOLOG 12"/>
    <property type="match status" value="1"/>
</dbReference>
<dbReference type="PANTHER" id="PTHR12537">
    <property type="entry name" value="RNA BINDING PROTEIN PUMILIO-RELATED"/>
    <property type="match status" value="1"/>
</dbReference>
<keyword evidence="6" id="KW-1185">Reference proteome</keyword>
<evidence type="ECO:0000313" key="6">
    <source>
        <dbReference type="Proteomes" id="UP000652761"/>
    </source>
</evidence>
<evidence type="ECO:0000313" key="5">
    <source>
        <dbReference type="EMBL" id="MQM12202.1"/>
    </source>
</evidence>
<protein>
    <recommendedName>
        <fullName evidence="4">PUM-HD domain-containing protein</fullName>
    </recommendedName>
</protein>
<dbReference type="PROSITE" id="PS50303">
    <property type="entry name" value="PUM_HD"/>
    <property type="match status" value="1"/>
</dbReference>
<dbReference type="SMART" id="SM00025">
    <property type="entry name" value="Pumilio"/>
    <property type="match status" value="2"/>
</dbReference>
<dbReference type="GO" id="GO:0006417">
    <property type="term" value="P:regulation of translation"/>
    <property type="evidence" value="ECO:0007669"/>
    <property type="project" value="UniProtKB-KW"/>
</dbReference>
<dbReference type="InterPro" id="IPR011989">
    <property type="entry name" value="ARM-like"/>
</dbReference>
<feature type="repeat" description="Pumilio" evidence="3">
    <location>
        <begin position="77"/>
        <end position="117"/>
    </location>
</feature>
<proteinExistence type="predicted"/>
<name>A0A843WNL9_COLES</name>
<keyword evidence="2" id="KW-0810">Translation regulation</keyword>
<dbReference type="InterPro" id="IPR016024">
    <property type="entry name" value="ARM-type_fold"/>
</dbReference>
<dbReference type="Gene3D" id="1.25.10.10">
    <property type="entry name" value="Leucine-rich Repeat Variant"/>
    <property type="match status" value="1"/>
</dbReference>
<dbReference type="Proteomes" id="UP000652761">
    <property type="component" value="Unassembled WGS sequence"/>
</dbReference>
<dbReference type="GO" id="GO:0005737">
    <property type="term" value="C:cytoplasm"/>
    <property type="evidence" value="ECO:0007669"/>
    <property type="project" value="TreeGrafter"/>
</dbReference>
<evidence type="ECO:0000259" key="4">
    <source>
        <dbReference type="PROSITE" id="PS50303"/>
    </source>
</evidence>
<reference evidence="5" key="1">
    <citation type="submission" date="2017-07" db="EMBL/GenBank/DDBJ databases">
        <title>Taro Niue Genome Assembly and Annotation.</title>
        <authorList>
            <person name="Atibalentja N."/>
            <person name="Keating K."/>
            <person name="Fields C.J."/>
        </authorList>
    </citation>
    <scope>NUCLEOTIDE SEQUENCE</scope>
    <source>
        <strain evidence="5">Niue_2</strain>
        <tissue evidence="5">Leaf</tissue>
    </source>
</reference>
<evidence type="ECO:0000256" key="2">
    <source>
        <dbReference type="ARBA" id="ARBA00022845"/>
    </source>
</evidence>
<keyword evidence="1" id="KW-0677">Repeat</keyword>
<dbReference type="InterPro" id="IPR033133">
    <property type="entry name" value="PUM-HD"/>
</dbReference>